<dbReference type="STRING" id="1077348.A0A2G8SLK4"/>
<organism evidence="1 2">
    <name type="scientific">Ganoderma sinense ZZ0214-1</name>
    <dbReference type="NCBI Taxonomy" id="1077348"/>
    <lineage>
        <taxon>Eukaryota</taxon>
        <taxon>Fungi</taxon>
        <taxon>Dikarya</taxon>
        <taxon>Basidiomycota</taxon>
        <taxon>Agaricomycotina</taxon>
        <taxon>Agaricomycetes</taxon>
        <taxon>Polyporales</taxon>
        <taxon>Polyporaceae</taxon>
        <taxon>Ganoderma</taxon>
    </lineage>
</organism>
<keyword evidence="2" id="KW-1185">Reference proteome</keyword>
<proteinExistence type="predicted"/>
<dbReference type="Proteomes" id="UP000230002">
    <property type="component" value="Unassembled WGS sequence"/>
</dbReference>
<sequence length="77" mass="8727">MPNPMGVNGYDNGIIPPEDKLVAALQPQYAREQLTLERRIQRLGADFGYHIKKGKLKQLNRCYNIPTSRKPPPLPTV</sequence>
<dbReference type="AlphaFoldDB" id="A0A2G8SLK4"/>
<evidence type="ECO:0000313" key="1">
    <source>
        <dbReference type="EMBL" id="PIL34632.1"/>
    </source>
</evidence>
<name>A0A2G8SLK4_9APHY</name>
<accession>A0A2G8SLK4</accession>
<dbReference type="EMBL" id="AYKW01000005">
    <property type="protein sequence ID" value="PIL34632.1"/>
    <property type="molecule type" value="Genomic_DNA"/>
</dbReference>
<comment type="caution">
    <text evidence="1">The sequence shown here is derived from an EMBL/GenBank/DDBJ whole genome shotgun (WGS) entry which is preliminary data.</text>
</comment>
<gene>
    <name evidence="1" type="ORF">GSI_03411</name>
</gene>
<evidence type="ECO:0000313" key="2">
    <source>
        <dbReference type="Proteomes" id="UP000230002"/>
    </source>
</evidence>
<dbReference type="OrthoDB" id="5392716at2759"/>
<protein>
    <submittedName>
        <fullName evidence="1">Uncharacterized protein</fullName>
    </submittedName>
</protein>
<reference evidence="1 2" key="1">
    <citation type="journal article" date="2015" name="Sci. Rep.">
        <title>Chromosome-level genome map provides insights into diverse defense mechanisms in the medicinal fungus Ganoderma sinense.</title>
        <authorList>
            <person name="Zhu Y."/>
            <person name="Xu J."/>
            <person name="Sun C."/>
            <person name="Zhou S."/>
            <person name="Xu H."/>
            <person name="Nelson D.R."/>
            <person name="Qian J."/>
            <person name="Song J."/>
            <person name="Luo H."/>
            <person name="Xiang L."/>
            <person name="Li Y."/>
            <person name="Xu Z."/>
            <person name="Ji A."/>
            <person name="Wang L."/>
            <person name="Lu S."/>
            <person name="Hayward A."/>
            <person name="Sun W."/>
            <person name="Li X."/>
            <person name="Schwartz D.C."/>
            <person name="Wang Y."/>
            <person name="Chen S."/>
        </authorList>
    </citation>
    <scope>NUCLEOTIDE SEQUENCE [LARGE SCALE GENOMIC DNA]</scope>
    <source>
        <strain evidence="1 2">ZZ0214-1</strain>
    </source>
</reference>